<comment type="caution">
    <text evidence="2">The sequence shown here is derived from an EMBL/GenBank/DDBJ whole genome shotgun (WGS) entry which is preliminary data.</text>
</comment>
<accession>A0ABV8W3J8</accession>
<organism evidence="2 3">
    <name type="scientific">Flavobacterium quisquiliarum</name>
    <dbReference type="NCBI Taxonomy" id="1834436"/>
    <lineage>
        <taxon>Bacteria</taxon>
        <taxon>Pseudomonadati</taxon>
        <taxon>Bacteroidota</taxon>
        <taxon>Flavobacteriia</taxon>
        <taxon>Flavobacteriales</taxon>
        <taxon>Flavobacteriaceae</taxon>
        <taxon>Flavobacterium</taxon>
    </lineage>
</organism>
<feature type="signal peptide" evidence="1">
    <location>
        <begin position="1"/>
        <end position="22"/>
    </location>
</feature>
<name>A0ABV8W3J8_9FLAO</name>
<keyword evidence="1" id="KW-0732">Signal</keyword>
<reference evidence="3" key="1">
    <citation type="journal article" date="2019" name="Int. J. Syst. Evol. Microbiol.">
        <title>The Global Catalogue of Microorganisms (GCM) 10K type strain sequencing project: providing services to taxonomists for standard genome sequencing and annotation.</title>
        <authorList>
            <consortium name="The Broad Institute Genomics Platform"/>
            <consortium name="The Broad Institute Genome Sequencing Center for Infectious Disease"/>
            <person name="Wu L."/>
            <person name="Ma J."/>
        </authorList>
    </citation>
    <scope>NUCLEOTIDE SEQUENCE [LARGE SCALE GENOMIC DNA]</scope>
    <source>
        <strain evidence="3">CGMCC 1.15345</strain>
    </source>
</reference>
<evidence type="ECO:0000313" key="3">
    <source>
        <dbReference type="Proteomes" id="UP001595719"/>
    </source>
</evidence>
<feature type="chain" id="PRO_5046280473" evidence="1">
    <location>
        <begin position="23"/>
        <end position="97"/>
    </location>
</feature>
<evidence type="ECO:0000313" key="2">
    <source>
        <dbReference type="EMBL" id="MFC4390675.1"/>
    </source>
</evidence>
<dbReference type="RefSeq" id="WP_262902439.1">
    <property type="nucleotide sequence ID" value="NZ_JBHSCO010000002.1"/>
</dbReference>
<keyword evidence="3" id="KW-1185">Reference proteome</keyword>
<dbReference type="EMBL" id="JBHSCO010000002">
    <property type="protein sequence ID" value="MFC4390675.1"/>
    <property type="molecule type" value="Genomic_DNA"/>
</dbReference>
<proteinExistence type="predicted"/>
<gene>
    <name evidence="2" type="ORF">ACFOY0_06690</name>
</gene>
<sequence>MKKAILKHVMPLAAGVLAIAGAFTTTSMQSAAKAETAALQWGYIPDSDGSCDTPPIQCSDIVKPQLCRLNDLTGPIAYEKDNENNCVRPYFRVVNGQ</sequence>
<protein>
    <submittedName>
        <fullName evidence="2">DUF6520 family protein</fullName>
    </submittedName>
</protein>
<evidence type="ECO:0000256" key="1">
    <source>
        <dbReference type="SAM" id="SignalP"/>
    </source>
</evidence>
<dbReference type="Pfam" id="PF20130">
    <property type="entry name" value="DUF6520"/>
    <property type="match status" value="1"/>
</dbReference>
<dbReference type="Proteomes" id="UP001595719">
    <property type="component" value="Unassembled WGS sequence"/>
</dbReference>
<dbReference type="InterPro" id="IPR045391">
    <property type="entry name" value="DUF6520"/>
</dbReference>